<name>A0ABU2XY95_9ACTN</name>
<dbReference type="Proteomes" id="UP001180754">
    <property type="component" value="Unassembled WGS sequence"/>
</dbReference>
<comment type="caution">
    <text evidence="1">The sequence shown here is derived from an EMBL/GenBank/DDBJ whole genome shotgun (WGS) entry which is preliminary data.</text>
</comment>
<sequence length="234" mass="24168">LTASSFVDPIAYWGDVLELTNTNLSKIFAEASADPFPVLRQVMANQTGYANTISTALVTTVQDITTYFSSDAVGNFKSAITQATDLLAQGDLIGAYGKISGSITVLGAAASPMLPLLAIPYQIVQNAANILKALSKQGAEIGIISKVAFGLLGAAQLAGRSVVDTAQTIVDAAETGDPISIASAIVNSPAHLTDAWLNGPITVLPNGQVVRGAGFLKLGSYQYGLNWSPISALI</sequence>
<evidence type="ECO:0000313" key="1">
    <source>
        <dbReference type="EMBL" id="MDT0550424.1"/>
    </source>
</evidence>
<reference evidence="1" key="1">
    <citation type="submission" date="2024-05" db="EMBL/GenBank/DDBJ databases">
        <title>30 novel species of actinomycetes from the DSMZ collection.</title>
        <authorList>
            <person name="Nouioui I."/>
        </authorList>
    </citation>
    <scope>NUCLEOTIDE SEQUENCE</scope>
    <source>
        <strain evidence="1">DSM 41529</strain>
    </source>
</reference>
<proteinExistence type="predicted"/>
<accession>A0ABU2XY95</accession>
<dbReference type="RefSeq" id="WP_311730988.1">
    <property type="nucleotide sequence ID" value="NZ_JAVRFD010000130.1"/>
</dbReference>
<feature type="non-terminal residue" evidence="1">
    <location>
        <position position="1"/>
    </location>
</feature>
<dbReference type="EMBL" id="JAVRFD010000130">
    <property type="protein sequence ID" value="MDT0550424.1"/>
    <property type="molecule type" value="Genomic_DNA"/>
</dbReference>
<keyword evidence="2" id="KW-1185">Reference proteome</keyword>
<feature type="non-terminal residue" evidence="1">
    <location>
        <position position="234"/>
    </location>
</feature>
<evidence type="ECO:0000313" key="2">
    <source>
        <dbReference type="Proteomes" id="UP001180754"/>
    </source>
</evidence>
<organism evidence="1 2">
    <name type="scientific">Streptomyces lonegramiae</name>
    <dbReference type="NCBI Taxonomy" id="3075524"/>
    <lineage>
        <taxon>Bacteria</taxon>
        <taxon>Bacillati</taxon>
        <taxon>Actinomycetota</taxon>
        <taxon>Actinomycetes</taxon>
        <taxon>Kitasatosporales</taxon>
        <taxon>Streptomycetaceae</taxon>
        <taxon>Streptomyces</taxon>
    </lineage>
</organism>
<gene>
    <name evidence="1" type="ORF">RND15_48505</name>
</gene>
<protein>
    <submittedName>
        <fullName evidence="1">Uncharacterized protein</fullName>
    </submittedName>
</protein>